<reference evidence="3" key="1">
    <citation type="submission" date="2016-10" db="EMBL/GenBank/DDBJ databases">
        <title>Sequence of Gallionella enrichment culture.</title>
        <authorList>
            <person name="Poehlein A."/>
            <person name="Muehling M."/>
            <person name="Daniel R."/>
        </authorList>
    </citation>
    <scope>NUCLEOTIDE SEQUENCE</scope>
</reference>
<evidence type="ECO:0000256" key="1">
    <source>
        <dbReference type="ARBA" id="ARBA00005445"/>
    </source>
</evidence>
<sequence length="194" mass="19125">MPTSVVTGDVGVSPATGAGIGLTCAQVTGNIYSVDAAGPLPCVSTNPTLLTAAIGDKGTAYTDAAGRAADVTELGAGNIGGMNLGPATYKWSSSLLIPTNVTLTGGANDVWIFQIAQGLTVSSGAQVILAGGALAKNVFWQTFAAADIGTTAKFSGVILSQTSIALKTGASINGRLLAGTAVTLDQNTVTQPAP</sequence>
<accession>A0A1J5PR80</accession>
<dbReference type="Pfam" id="PF11999">
    <property type="entry name" value="Ice_binding"/>
    <property type="match status" value="1"/>
</dbReference>
<evidence type="ECO:0000256" key="2">
    <source>
        <dbReference type="ARBA" id="ARBA00022729"/>
    </source>
</evidence>
<dbReference type="InterPro" id="IPR021884">
    <property type="entry name" value="Ice-bd_prot"/>
</dbReference>
<dbReference type="AlphaFoldDB" id="A0A1J5PR80"/>
<comment type="similarity">
    <text evidence="1">Belongs to the ice-binding protein family.</text>
</comment>
<gene>
    <name evidence="3" type="ORF">GALL_481420</name>
</gene>
<keyword evidence="2" id="KW-0732">Signal</keyword>
<comment type="caution">
    <text evidence="3">The sequence shown here is derived from an EMBL/GenBank/DDBJ whole genome shotgun (WGS) entry which is preliminary data.</text>
</comment>
<evidence type="ECO:0000313" key="3">
    <source>
        <dbReference type="EMBL" id="OIQ70247.1"/>
    </source>
</evidence>
<organism evidence="3">
    <name type="scientific">mine drainage metagenome</name>
    <dbReference type="NCBI Taxonomy" id="410659"/>
    <lineage>
        <taxon>unclassified sequences</taxon>
        <taxon>metagenomes</taxon>
        <taxon>ecological metagenomes</taxon>
    </lineage>
</organism>
<name>A0A1J5PR80_9ZZZZ</name>
<dbReference type="EMBL" id="MLJW01004294">
    <property type="protein sequence ID" value="OIQ70247.1"/>
    <property type="molecule type" value="Genomic_DNA"/>
</dbReference>
<evidence type="ECO:0008006" key="4">
    <source>
        <dbReference type="Google" id="ProtNLM"/>
    </source>
</evidence>
<proteinExistence type="inferred from homology"/>
<protein>
    <recommendedName>
        <fullName evidence="4">DUF3494 domain-containing protein</fullName>
    </recommendedName>
</protein>